<evidence type="ECO:0000256" key="10">
    <source>
        <dbReference type="ARBA" id="ARBA00023004"/>
    </source>
</evidence>
<comment type="similarity">
    <text evidence="2">Belongs to the HupC/HyaC/HydC family.</text>
</comment>
<evidence type="ECO:0000256" key="2">
    <source>
        <dbReference type="ARBA" id="ARBA00008622"/>
    </source>
</evidence>
<dbReference type="RefSeq" id="WP_183859357.1">
    <property type="nucleotide sequence ID" value="NZ_JACHFH010000004.1"/>
</dbReference>
<comment type="caution">
    <text evidence="14">The sequence shown here is derived from an EMBL/GenBank/DDBJ whole genome shotgun (WGS) entry which is preliminary data.</text>
</comment>
<dbReference type="NCBIfam" id="TIGR02125">
    <property type="entry name" value="CytB-hydogenase"/>
    <property type="match status" value="1"/>
</dbReference>
<evidence type="ECO:0000256" key="5">
    <source>
        <dbReference type="ARBA" id="ARBA00022617"/>
    </source>
</evidence>
<dbReference type="AlphaFoldDB" id="A0A840UEF3"/>
<keyword evidence="15" id="KW-1185">Reference proteome</keyword>
<dbReference type="InterPro" id="IPR011577">
    <property type="entry name" value="Cyt_b561_bac/Ni-Hgenase"/>
</dbReference>
<feature type="transmembrane region" description="Helical" evidence="12">
    <location>
        <begin position="187"/>
        <end position="212"/>
    </location>
</feature>
<keyword evidence="6 12" id="KW-0812">Transmembrane</keyword>
<feature type="transmembrane region" description="Helical" evidence="12">
    <location>
        <begin position="144"/>
        <end position="167"/>
    </location>
</feature>
<gene>
    <name evidence="14" type="ORF">HNR32_000530</name>
</gene>
<sequence length="253" mass="29363">MTVKERDFVETSIPDGKQLNLVRYYIFSPFLRIFHWLMVISIIVLFATGIVIMTPMSMGEGQYVALNEWHLSVDWIRNLHFVFGFILTAAFLFRIYGYIVNKGDRLLPNIFKIKFWDDLVEVMLHYCLLKYTHKQFLRNPMARMSYVAIYGLIIVEIFTGLAMYFQVNPNGVGAFLFGWLTVPYGEMALHVVHHLVAWAIFLFAAIHVYMVVRADFMEREGEISSMISGTKILAHLPDDINDIRNEHGKIIKG</sequence>
<feature type="transmembrane region" description="Helical" evidence="12">
    <location>
        <begin position="33"/>
        <end position="55"/>
    </location>
</feature>
<dbReference type="GO" id="GO:0009055">
    <property type="term" value="F:electron transfer activity"/>
    <property type="evidence" value="ECO:0007669"/>
    <property type="project" value="InterPro"/>
</dbReference>
<proteinExistence type="inferred from homology"/>
<organism evidence="14 15">
    <name type="scientific">Pectinatus brassicae</name>
    <dbReference type="NCBI Taxonomy" id="862415"/>
    <lineage>
        <taxon>Bacteria</taxon>
        <taxon>Bacillati</taxon>
        <taxon>Bacillota</taxon>
        <taxon>Negativicutes</taxon>
        <taxon>Selenomonadales</taxon>
        <taxon>Selenomonadaceae</taxon>
        <taxon>Pectinatus</taxon>
    </lineage>
</organism>
<evidence type="ECO:0000256" key="12">
    <source>
        <dbReference type="SAM" id="Phobius"/>
    </source>
</evidence>
<dbReference type="InterPro" id="IPR016174">
    <property type="entry name" value="Di-haem_cyt_TM"/>
</dbReference>
<keyword evidence="7" id="KW-0479">Metal-binding</keyword>
<reference evidence="14 15" key="1">
    <citation type="submission" date="2020-08" db="EMBL/GenBank/DDBJ databases">
        <title>Genomic Encyclopedia of Type Strains, Phase IV (KMG-IV): sequencing the most valuable type-strain genomes for metagenomic binning, comparative biology and taxonomic classification.</title>
        <authorList>
            <person name="Goeker M."/>
        </authorList>
    </citation>
    <scope>NUCLEOTIDE SEQUENCE [LARGE SCALE GENOMIC DNA]</scope>
    <source>
        <strain evidence="14 15">DSM 24661</strain>
    </source>
</reference>
<feature type="domain" description="Cytochrome b561 bacterial/Ni-hydrogenase" evidence="13">
    <location>
        <begin position="27"/>
        <end position="229"/>
    </location>
</feature>
<evidence type="ECO:0000259" key="13">
    <source>
        <dbReference type="Pfam" id="PF01292"/>
    </source>
</evidence>
<evidence type="ECO:0000256" key="1">
    <source>
        <dbReference type="ARBA" id="ARBA00004651"/>
    </source>
</evidence>
<dbReference type="PANTHER" id="PTHR30485">
    <property type="entry name" value="NI/FE-HYDROGENASE 1 B-TYPE CYTOCHROME SUBUNIT"/>
    <property type="match status" value="1"/>
</dbReference>
<dbReference type="InterPro" id="IPR051542">
    <property type="entry name" value="Hydrogenase_cytochrome"/>
</dbReference>
<dbReference type="Proteomes" id="UP000559117">
    <property type="component" value="Unassembled WGS sequence"/>
</dbReference>
<evidence type="ECO:0000256" key="3">
    <source>
        <dbReference type="ARBA" id="ARBA00022448"/>
    </source>
</evidence>
<evidence type="ECO:0000256" key="6">
    <source>
        <dbReference type="ARBA" id="ARBA00022692"/>
    </source>
</evidence>
<dbReference type="GO" id="GO:0022904">
    <property type="term" value="P:respiratory electron transport chain"/>
    <property type="evidence" value="ECO:0007669"/>
    <property type="project" value="InterPro"/>
</dbReference>
<dbReference type="GO" id="GO:0005506">
    <property type="term" value="F:iron ion binding"/>
    <property type="evidence" value="ECO:0007669"/>
    <property type="project" value="InterPro"/>
</dbReference>
<name>A0A840UEF3_9FIRM</name>
<evidence type="ECO:0000256" key="4">
    <source>
        <dbReference type="ARBA" id="ARBA00022475"/>
    </source>
</evidence>
<evidence type="ECO:0000256" key="8">
    <source>
        <dbReference type="ARBA" id="ARBA00022982"/>
    </source>
</evidence>
<dbReference type="GO" id="GO:0020037">
    <property type="term" value="F:heme binding"/>
    <property type="evidence" value="ECO:0007669"/>
    <property type="project" value="TreeGrafter"/>
</dbReference>
<dbReference type="SUPFAM" id="SSF81342">
    <property type="entry name" value="Transmembrane di-heme cytochromes"/>
    <property type="match status" value="1"/>
</dbReference>
<evidence type="ECO:0000256" key="11">
    <source>
        <dbReference type="ARBA" id="ARBA00023136"/>
    </source>
</evidence>
<dbReference type="Gene3D" id="1.20.950.20">
    <property type="entry name" value="Transmembrane di-heme cytochromes, Chain C"/>
    <property type="match status" value="1"/>
</dbReference>
<keyword evidence="5" id="KW-0349">Heme</keyword>
<dbReference type="PANTHER" id="PTHR30485:SF0">
    <property type="entry name" value="NI_FE-HYDROGENASE 1 B-TYPE CYTOCHROME SUBUNIT-RELATED"/>
    <property type="match status" value="1"/>
</dbReference>
<protein>
    <submittedName>
        <fullName evidence="14">Ni/Fe-hydrogenase 1 B-type cytochrome subunit</fullName>
    </submittedName>
</protein>
<keyword evidence="4" id="KW-1003">Cell membrane</keyword>
<evidence type="ECO:0000256" key="7">
    <source>
        <dbReference type="ARBA" id="ARBA00022723"/>
    </source>
</evidence>
<dbReference type="InterPro" id="IPR000516">
    <property type="entry name" value="Ni-dep_Hydgase_cyt-B"/>
</dbReference>
<dbReference type="PRINTS" id="PR00161">
    <property type="entry name" value="NIHGNASECYTB"/>
</dbReference>
<dbReference type="GO" id="GO:0005886">
    <property type="term" value="C:plasma membrane"/>
    <property type="evidence" value="ECO:0007669"/>
    <property type="project" value="UniProtKB-SubCell"/>
</dbReference>
<evidence type="ECO:0000256" key="9">
    <source>
        <dbReference type="ARBA" id="ARBA00022989"/>
    </source>
</evidence>
<keyword evidence="11 12" id="KW-0472">Membrane</keyword>
<keyword evidence="3" id="KW-0813">Transport</keyword>
<feature type="transmembrane region" description="Helical" evidence="12">
    <location>
        <begin position="75"/>
        <end position="96"/>
    </location>
</feature>
<keyword evidence="8" id="KW-0249">Electron transport</keyword>
<keyword evidence="9 12" id="KW-1133">Transmembrane helix</keyword>
<keyword evidence="10" id="KW-0408">Iron</keyword>
<evidence type="ECO:0000313" key="14">
    <source>
        <dbReference type="EMBL" id="MBB5335409.1"/>
    </source>
</evidence>
<dbReference type="EMBL" id="JACHFH010000004">
    <property type="protein sequence ID" value="MBB5335409.1"/>
    <property type="molecule type" value="Genomic_DNA"/>
</dbReference>
<accession>A0A840UEF3</accession>
<comment type="subcellular location">
    <subcellularLocation>
        <location evidence="1">Cell membrane</location>
        <topology evidence="1">Multi-pass membrane protein</topology>
    </subcellularLocation>
</comment>
<evidence type="ECO:0000313" key="15">
    <source>
        <dbReference type="Proteomes" id="UP000559117"/>
    </source>
</evidence>
<dbReference type="Pfam" id="PF01292">
    <property type="entry name" value="Ni_hydr_CYTB"/>
    <property type="match status" value="1"/>
</dbReference>